<dbReference type="GO" id="GO:0003682">
    <property type="term" value="F:chromatin binding"/>
    <property type="evidence" value="ECO:0007669"/>
    <property type="project" value="TreeGrafter"/>
</dbReference>
<gene>
    <name evidence="5" type="ORF">J5N97_021025</name>
</gene>
<proteinExistence type="predicted"/>
<accession>A0A9D5HDV6</accession>
<dbReference type="Pfam" id="PF04825">
    <property type="entry name" value="Rad21_Rec8_N"/>
    <property type="match status" value="1"/>
</dbReference>
<dbReference type="Proteomes" id="UP001085076">
    <property type="component" value="Miscellaneous, Linkage group lg05"/>
</dbReference>
<keyword evidence="6" id="KW-1185">Reference proteome</keyword>
<keyword evidence="2" id="KW-0539">Nucleus</keyword>
<feature type="compositionally biased region" description="Basic and acidic residues" evidence="3">
    <location>
        <begin position="441"/>
        <end position="454"/>
    </location>
</feature>
<organism evidence="5 6">
    <name type="scientific">Dioscorea zingiberensis</name>
    <dbReference type="NCBI Taxonomy" id="325984"/>
    <lineage>
        <taxon>Eukaryota</taxon>
        <taxon>Viridiplantae</taxon>
        <taxon>Streptophyta</taxon>
        <taxon>Embryophyta</taxon>
        <taxon>Tracheophyta</taxon>
        <taxon>Spermatophyta</taxon>
        <taxon>Magnoliopsida</taxon>
        <taxon>Liliopsida</taxon>
        <taxon>Dioscoreales</taxon>
        <taxon>Dioscoreaceae</taxon>
        <taxon>Dioscorea</taxon>
    </lineage>
</organism>
<dbReference type="OrthoDB" id="10071381at2759"/>
<evidence type="ECO:0000313" key="5">
    <source>
        <dbReference type="EMBL" id="KAJ0973066.1"/>
    </source>
</evidence>
<evidence type="ECO:0000256" key="3">
    <source>
        <dbReference type="SAM" id="MobiDB-lite"/>
    </source>
</evidence>
<dbReference type="GO" id="GO:0008278">
    <property type="term" value="C:cohesin complex"/>
    <property type="evidence" value="ECO:0007669"/>
    <property type="project" value="InterPro"/>
</dbReference>
<feature type="compositionally biased region" description="Basic and acidic residues" evidence="3">
    <location>
        <begin position="388"/>
        <end position="399"/>
    </location>
</feature>
<dbReference type="InterPro" id="IPR006910">
    <property type="entry name" value="Rad21_Rec8_N"/>
</dbReference>
<protein>
    <recommendedName>
        <fullName evidence="4">Rad21/Rec8-like protein N-terminal domain-containing protein</fullName>
    </recommendedName>
</protein>
<feature type="domain" description="Rad21/Rec8-like protein N-terminal" evidence="4">
    <location>
        <begin position="1"/>
        <end position="94"/>
    </location>
</feature>
<evidence type="ECO:0000256" key="2">
    <source>
        <dbReference type="ARBA" id="ARBA00023242"/>
    </source>
</evidence>
<dbReference type="PANTHER" id="PTHR12585:SF73">
    <property type="entry name" value="SISTER CHROMATID COHESION 1 PROTEIN 2"/>
    <property type="match status" value="1"/>
</dbReference>
<comment type="subcellular location">
    <subcellularLocation>
        <location evidence="1">Nucleus</location>
    </subcellularLocation>
</comment>
<name>A0A9D5HDV6_9LILI</name>
<dbReference type="PANTHER" id="PTHR12585">
    <property type="entry name" value="SCC1 / RAD21 FAMILY MEMBER"/>
    <property type="match status" value="1"/>
</dbReference>
<dbReference type="CDD" id="cd21793">
    <property type="entry name" value="Rad21_Rec8_M_AtSYN1-like"/>
    <property type="match status" value="1"/>
</dbReference>
<dbReference type="EMBL" id="JAGGNH010000005">
    <property type="protein sequence ID" value="KAJ0973066.1"/>
    <property type="molecule type" value="Genomic_DNA"/>
</dbReference>
<feature type="region of interest" description="Disordered" evidence="3">
    <location>
        <begin position="225"/>
        <end position="263"/>
    </location>
</feature>
<dbReference type="InterPro" id="IPR039781">
    <property type="entry name" value="Rad21/Rec8-like"/>
</dbReference>
<evidence type="ECO:0000256" key="1">
    <source>
        <dbReference type="ARBA" id="ARBA00004123"/>
    </source>
</evidence>
<evidence type="ECO:0000259" key="4">
    <source>
        <dbReference type="Pfam" id="PF04825"/>
    </source>
</evidence>
<feature type="region of interest" description="Disordered" evidence="3">
    <location>
        <begin position="381"/>
        <end position="411"/>
    </location>
</feature>
<sequence length="454" mass="50726">MFYSNTMLSRKGPLKNIWEAAYCFNKLKKDEITCTNIPSSIDTILPADVQIPYRVLSQLLLGIVKIFSKKVDILYHDCNEALVKVSMSIIPKEATGTRQRKGANHDATITIPERFELDSFDLGIQEDGDTAELHQENIMEGIGYTLAFILFHFEYSSSTEETMQIVNETSINALSADRSPHSSLYESYRRDTAELAELTSACLTPLADVLPSFKMDIDVEINNLSNSSSSEAEGGEFPEDSYDAEEYDNNDGRASSHKHKHPSQAYKQRFQLVVKKKPVLDETVLLPNESFIHEINDTSNLLRKRRKVPSSSLDVWKASRRANVQKVFMEPLLTGLSSKLKDLYKDKLPDASSPDLLAEPVDSQNVAEPGDIQNVVEPADLQTEMPDEPSKTVPDRENISLDNPIPETPNAPTAVKVYAMELIDLNSSPPNSELDMMDGDFGYHGDDNNEEGAK</sequence>
<dbReference type="AlphaFoldDB" id="A0A9D5HDV6"/>
<feature type="region of interest" description="Disordered" evidence="3">
    <location>
        <begin position="428"/>
        <end position="454"/>
    </location>
</feature>
<evidence type="ECO:0000313" key="6">
    <source>
        <dbReference type="Proteomes" id="UP001085076"/>
    </source>
</evidence>
<dbReference type="GO" id="GO:1990414">
    <property type="term" value="P:replication-born double-strand break repair via sister chromatid exchange"/>
    <property type="evidence" value="ECO:0007669"/>
    <property type="project" value="TreeGrafter"/>
</dbReference>
<comment type="caution">
    <text evidence="5">The sequence shown here is derived from an EMBL/GenBank/DDBJ whole genome shotgun (WGS) entry which is preliminary data.</text>
</comment>
<reference evidence="5" key="2">
    <citation type="journal article" date="2022" name="Hortic Res">
        <title>The genome of Dioscorea zingiberensis sheds light on the biosynthesis, origin and evolution of the medicinally important diosgenin saponins.</title>
        <authorList>
            <person name="Li Y."/>
            <person name="Tan C."/>
            <person name="Li Z."/>
            <person name="Guo J."/>
            <person name="Li S."/>
            <person name="Chen X."/>
            <person name="Wang C."/>
            <person name="Dai X."/>
            <person name="Yang H."/>
            <person name="Song W."/>
            <person name="Hou L."/>
            <person name="Xu J."/>
            <person name="Tong Z."/>
            <person name="Xu A."/>
            <person name="Yuan X."/>
            <person name="Wang W."/>
            <person name="Yang Q."/>
            <person name="Chen L."/>
            <person name="Sun Z."/>
            <person name="Wang K."/>
            <person name="Pan B."/>
            <person name="Chen J."/>
            <person name="Bao Y."/>
            <person name="Liu F."/>
            <person name="Qi X."/>
            <person name="Gang D.R."/>
            <person name="Wen J."/>
            <person name="Li J."/>
        </authorList>
    </citation>
    <scope>NUCLEOTIDE SEQUENCE</scope>
    <source>
        <strain evidence="5">Dzin_1.0</strain>
    </source>
</reference>
<reference evidence="5" key="1">
    <citation type="submission" date="2021-03" db="EMBL/GenBank/DDBJ databases">
        <authorList>
            <person name="Li Z."/>
            <person name="Yang C."/>
        </authorList>
    </citation>
    <scope>NUCLEOTIDE SEQUENCE</scope>
    <source>
        <strain evidence="5">Dzin_1.0</strain>
        <tissue evidence="5">Leaf</tissue>
    </source>
</reference>
<feature type="compositionally biased region" description="Acidic residues" evidence="3">
    <location>
        <begin position="233"/>
        <end position="249"/>
    </location>
</feature>
<dbReference type="GO" id="GO:0005634">
    <property type="term" value="C:nucleus"/>
    <property type="evidence" value="ECO:0007669"/>
    <property type="project" value="UniProtKB-SubCell"/>
</dbReference>
<dbReference type="GO" id="GO:0007062">
    <property type="term" value="P:sister chromatid cohesion"/>
    <property type="evidence" value="ECO:0007669"/>
    <property type="project" value="InterPro"/>
</dbReference>